<dbReference type="EMBL" id="JARKIB010000020">
    <property type="protein sequence ID" value="KAJ7768233.1"/>
    <property type="molecule type" value="Genomic_DNA"/>
</dbReference>
<protein>
    <submittedName>
        <fullName evidence="1">Uncharacterized protein</fullName>
    </submittedName>
</protein>
<comment type="caution">
    <text evidence="1">The sequence shown here is derived from an EMBL/GenBank/DDBJ whole genome shotgun (WGS) entry which is preliminary data.</text>
</comment>
<evidence type="ECO:0000313" key="1">
    <source>
        <dbReference type="EMBL" id="KAJ7768233.1"/>
    </source>
</evidence>
<dbReference type="AlphaFoldDB" id="A0AAD7JMS4"/>
<dbReference type="Proteomes" id="UP001215598">
    <property type="component" value="Unassembled WGS sequence"/>
</dbReference>
<reference evidence="1" key="1">
    <citation type="submission" date="2023-03" db="EMBL/GenBank/DDBJ databases">
        <title>Massive genome expansion in bonnet fungi (Mycena s.s.) driven by repeated elements and novel gene families across ecological guilds.</title>
        <authorList>
            <consortium name="Lawrence Berkeley National Laboratory"/>
            <person name="Harder C.B."/>
            <person name="Miyauchi S."/>
            <person name="Viragh M."/>
            <person name="Kuo A."/>
            <person name="Thoen E."/>
            <person name="Andreopoulos B."/>
            <person name="Lu D."/>
            <person name="Skrede I."/>
            <person name="Drula E."/>
            <person name="Henrissat B."/>
            <person name="Morin E."/>
            <person name="Kohler A."/>
            <person name="Barry K."/>
            <person name="LaButti K."/>
            <person name="Morin E."/>
            <person name="Salamov A."/>
            <person name="Lipzen A."/>
            <person name="Mereny Z."/>
            <person name="Hegedus B."/>
            <person name="Baldrian P."/>
            <person name="Stursova M."/>
            <person name="Weitz H."/>
            <person name="Taylor A."/>
            <person name="Grigoriev I.V."/>
            <person name="Nagy L.G."/>
            <person name="Martin F."/>
            <person name="Kauserud H."/>
        </authorList>
    </citation>
    <scope>NUCLEOTIDE SEQUENCE</scope>
    <source>
        <strain evidence="1">CBHHK182m</strain>
    </source>
</reference>
<sequence>MGVPVWMFRRSIAILASWSSSPSSKLSQNFANSPGSLSTGRPYLATYSVDGLPRIERYRCAYISGYPPGSRSSRCRFER</sequence>
<gene>
    <name evidence="1" type="ORF">B0H16DRAFT_1519044</name>
</gene>
<organism evidence="1 2">
    <name type="scientific">Mycena metata</name>
    <dbReference type="NCBI Taxonomy" id="1033252"/>
    <lineage>
        <taxon>Eukaryota</taxon>
        <taxon>Fungi</taxon>
        <taxon>Dikarya</taxon>
        <taxon>Basidiomycota</taxon>
        <taxon>Agaricomycotina</taxon>
        <taxon>Agaricomycetes</taxon>
        <taxon>Agaricomycetidae</taxon>
        <taxon>Agaricales</taxon>
        <taxon>Marasmiineae</taxon>
        <taxon>Mycenaceae</taxon>
        <taxon>Mycena</taxon>
    </lineage>
</organism>
<accession>A0AAD7JMS4</accession>
<keyword evidence="2" id="KW-1185">Reference proteome</keyword>
<name>A0AAD7JMS4_9AGAR</name>
<evidence type="ECO:0000313" key="2">
    <source>
        <dbReference type="Proteomes" id="UP001215598"/>
    </source>
</evidence>
<proteinExistence type="predicted"/>